<comment type="caution">
    <text evidence="2">The sequence shown here is derived from an EMBL/GenBank/DDBJ whole genome shotgun (WGS) entry which is preliminary data.</text>
</comment>
<name>A0A4Q7VP66_9BURK</name>
<dbReference type="EMBL" id="SHKP01000006">
    <property type="protein sequence ID" value="RZT98201.1"/>
    <property type="molecule type" value="Genomic_DNA"/>
</dbReference>
<evidence type="ECO:0000313" key="3">
    <source>
        <dbReference type="Proteomes" id="UP000293671"/>
    </source>
</evidence>
<reference evidence="2 3" key="1">
    <citation type="submission" date="2019-02" db="EMBL/GenBank/DDBJ databases">
        <title>Genomic Encyclopedia of Type Strains, Phase IV (KMG-IV): sequencing the most valuable type-strain genomes for metagenomic binning, comparative biology and taxonomic classification.</title>
        <authorList>
            <person name="Goeker M."/>
        </authorList>
    </citation>
    <scope>NUCLEOTIDE SEQUENCE [LARGE SCALE GENOMIC DNA]</scope>
    <source>
        <strain evidence="2 3">DSM 19570</strain>
    </source>
</reference>
<gene>
    <name evidence="2" type="ORF">EV670_2611</name>
</gene>
<evidence type="ECO:0000256" key="1">
    <source>
        <dbReference type="SAM" id="SignalP"/>
    </source>
</evidence>
<dbReference type="PANTHER" id="PTHR34387">
    <property type="entry name" value="SLR1258 PROTEIN"/>
    <property type="match status" value="1"/>
</dbReference>
<feature type="signal peptide" evidence="1">
    <location>
        <begin position="1"/>
        <end position="24"/>
    </location>
</feature>
<dbReference type="RefSeq" id="WP_130432715.1">
    <property type="nucleotide sequence ID" value="NZ_SHKP01000006.1"/>
</dbReference>
<dbReference type="Gene3D" id="3.30.110.170">
    <property type="entry name" value="Protein of unknown function (DUF541), domain 1"/>
    <property type="match status" value="1"/>
</dbReference>
<proteinExistence type="predicted"/>
<dbReference type="AlphaFoldDB" id="A0A4Q7VP66"/>
<dbReference type="Gene3D" id="3.30.70.2970">
    <property type="entry name" value="Protein of unknown function (DUF541), domain 2"/>
    <property type="match status" value="1"/>
</dbReference>
<dbReference type="OrthoDB" id="7062395at2"/>
<sequence>MQLHRHALIATLLAAAVWLPAARAAEPSLPTSTAANLLNLGASANLEVTKDLLSITLQAVREGPDAAAVQAGLKQTLDAALAEARKAAAPGAMEVRTGNFSINPRFGKDGKTNGWQGSAELVLEGKDMQRVAQTAGRLNATMNIVGVSQSLSRELAEKHEAEVTAQAIQKFRARATELARQFGFSGYTLREVSVQSGEGSPAPRPMYRMRADAMMSSAEAAVPIEAGKGLVTASVNGSVQLQK</sequence>
<dbReference type="PANTHER" id="PTHR34387:SF1">
    <property type="entry name" value="PERIPLASMIC IMMUNOGENIC PROTEIN"/>
    <property type="match status" value="1"/>
</dbReference>
<organism evidence="2 3">
    <name type="scientific">Rivibacter subsaxonicus</name>
    <dbReference type="NCBI Taxonomy" id="457575"/>
    <lineage>
        <taxon>Bacteria</taxon>
        <taxon>Pseudomonadati</taxon>
        <taxon>Pseudomonadota</taxon>
        <taxon>Betaproteobacteria</taxon>
        <taxon>Burkholderiales</taxon>
        <taxon>Rivibacter</taxon>
    </lineage>
</organism>
<dbReference type="InterPro" id="IPR007497">
    <property type="entry name" value="SIMPL/DUF541"/>
</dbReference>
<dbReference type="Proteomes" id="UP000293671">
    <property type="component" value="Unassembled WGS sequence"/>
</dbReference>
<feature type="chain" id="PRO_5020419550" evidence="1">
    <location>
        <begin position="25"/>
        <end position="243"/>
    </location>
</feature>
<dbReference type="InterPro" id="IPR052022">
    <property type="entry name" value="26kDa_periplasmic_antigen"/>
</dbReference>
<protein>
    <submittedName>
        <fullName evidence="2">Putative secreted protein</fullName>
    </submittedName>
</protein>
<dbReference type="GO" id="GO:0006974">
    <property type="term" value="P:DNA damage response"/>
    <property type="evidence" value="ECO:0007669"/>
    <property type="project" value="TreeGrafter"/>
</dbReference>
<accession>A0A4Q7VP66</accession>
<dbReference type="Pfam" id="PF04402">
    <property type="entry name" value="SIMPL"/>
    <property type="match status" value="1"/>
</dbReference>
<keyword evidence="1" id="KW-0732">Signal</keyword>
<evidence type="ECO:0000313" key="2">
    <source>
        <dbReference type="EMBL" id="RZT98201.1"/>
    </source>
</evidence>
<keyword evidence="3" id="KW-1185">Reference proteome</keyword>